<accession>A0A4Z2GIY7</accession>
<dbReference type="Proteomes" id="UP000314294">
    <property type="component" value="Unassembled WGS sequence"/>
</dbReference>
<organism evidence="1 2">
    <name type="scientific">Liparis tanakae</name>
    <name type="common">Tanaka's snailfish</name>
    <dbReference type="NCBI Taxonomy" id="230148"/>
    <lineage>
        <taxon>Eukaryota</taxon>
        <taxon>Metazoa</taxon>
        <taxon>Chordata</taxon>
        <taxon>Craniata</taxon>
        <taxon>Vertebrata</taxon>
        <taxon>Euteleostomi</taxon>
        <taxon>Actinopterygii</taxon>
        <taxon>Neopterygii</taxon>
        <taxon>Teleostei</taxon>
        <taxon>Neoteleostei</taxon>
        <taxon>Acanthomorphata</taxon>
        <taxon>Eupercaria</taxon>
        <taxon>Perciformes</taxon>
        <taxon>Cottioidei</taxon>
        <taxon>Cottales</taxon>
        <taxon>Liparidae</taxon>
        <taxon>Liparis</taxon>
    </lineage>
</organism>
<proteinExistence type="predicted"/>
<comment type="caution">
    <text evidence="1">The sequence shown here is derived from an EMBL/GenBank/DDBJ whole genome shotgun (WGS) entry which is preliminary data.</text>
</comment>
<evidence type="ECO:0000313" key="2">
    <source>
        <dbReference type="Proteomes" id="UP000314294"/>
    </source>
</evidence>
<evidence type="ECO:0000313" key="1">
    <source>
        <dbReference type="EMBL" id="TNN52833.1"/>
    </source>
</evidence>
<keyword evidence="2" id="KW-1185">Reference proteome</keyword>
<name>A0A4Z2GIY7_9TELE</name>
<reference evidence="1 2" key="1">
    <citation type="submission" date="2019-03" db="EMBL/GenBank/DDBJ databases">
        <title>First draft genome of Liparis tanakae, snailfish: a comprehensive survey of snailfish specific genes.</title>
        <authorList>
            <person name="Kim W."/>
            <person name="Song I."/>
            <person name="Jeong J.-H."/>
            <person name="Kim D."/>
            <person name="Kim S."/>
            <person name="Ryu S."/>
            <person name="Song J.Y."/>
            <person name="Lee S.K."/>
        </authorList>
    </citation>
    <scope>NUCLEOTIDE SEQUENCE [LARGE SCALE GENOMIC DNA]</scope>
    <source>
        <tissue evidence="1">Muscle</tissue>
    </source>
</reference>
<gene>
    <name evidence="1" type="ORF">EYF80_036933</name>
</gene>
<dbReference type="EMBL" id="SRLO01000534">
    <property type="protein sequence ID" value="TNN52833.1"/>
    <property type="molecule type" value="Genomic_DNA"/>
</dbReference>
<protein>
    <submittedName>
        <fullName evidence="1">Uncharacterized protein</fullName>
    </submittedName>
</protein>
<dbReference type="AlphaFoldDB" id="A0A4Z2GIY7"/>
<sequence length="103" mass="11245">MIYFHILSLPLSFFPKNSQIFSALFSGVSSSSGRISLLLMVPLPSTSYRAKAHSSFCRVLPPDVRCRATMYSLKSKVPSALVSKLRNTCRAYSVGSALGKKLA</sequence>